<reference evidence="1 2" key="1">
    <citation type="journal article" date="2016" name="Nat. Commun.">
        <title>Thousands of microbial genomes shed light on interconnected biogeochemical processes in an aquifer system.</title>
        <authorList>
            <person name="Anantharaman K."/>
            <person name="Brown C.T."/>
            <person name="Hug L.A."/>
            <person name="Sharon I."/>
            <person name="Castelle C.J."/>
            <person name="Probst A.J."/>
            <person name="Thomas B.C."/>
            <person name="Singh A."/>
            <person name="Wilkins M.J."/>
            <person name="Karaoz U."/>
            <person name="Brodie E.L."/>
            <person name="Williams K.H."/>
            <person name="Hubbard S.S."/>
            <person name="Banfield J.F."/>
        </authorList>
    </citation>
    <scope>NUCLEOTIDE SEQUENCE [LARGE SCALE GENOMIC DNA]</scope>
</reference>
<protein>
    <recommendedName>
        <fullName evidence="3">Thioredoxin domain-containing protein</fullName>
    </recommendedName>
</protein>
<dbReference type="InterPro" id="IPR036249">
    <property type="entry name" value="Thioredoxin-like_sf"/>
</dbReference>
<name>A0A1G1V078_9BACT</name>
<dbReference type="STRING" id="1797513.A2782_02240"/>
<dbReference type="AlphaFoldDB" id="A0A1G1V078"/>
<dbReference type="SUPFAM" id="SSF52833">
    <property type="entry name" value="Thioredoxin-like"/>
    <property type="match status" value="1"/>
</dbReference>
<proteinExistence type="predicted"/>
<comment type="caution">
    <text evidence="1">The sequence shown here is derived from an EMBL/GenBank/DDBJ whole genome shotgun (WGS) entry which is preliminary data.</text>
</comment>
<organism evidence="1 2">
    <name type="scientific">Candidatus Blackburnbacteria bacterium RIFCSPHIGHO2_01_FULL_43_15b</name>
    <dbReference type="NCBI Taxonomy" id="1797513"/>
    <lineage>
        <taxon>Bacteria</taxon>
        <taxon>Candidatus Blackburniibacteriota</taxon>
    </lineage>
</organism>
<accession>A0A1G1V078</accession>
<evidence type="ECO:0008006" key="3">
    <source>
        <dbReference type="Google" id="ProtNLM"/>
    </source>
</evidence>
<dbReference type="Gene3D" id="3.40.30.10">
    <property type="entry name" value="Glutaredoxin"/>
    <property type="match status" value="1"/>
</dbReference>
<dbReference type="Proteomes" id="UP000177967">
    <property type="component" value="Unassembled WGS sequence"/>
</dbReference>
<gene>
    <name evidence="1" type="ORF">A2782_02240</name>
</gene>
<dbReference type="PANTHER" id="PTHR34573:SF1">
    <property type="entry name" value="VITAMIN K EPOXIDE REDUCTASE DOMAIN-CONTAINING PROTEIN"/>
    <property type="match status" value="1"/>
</dbReference>
<evidence type="ECO:0000313" key="2">
    <source>
        <dbReference type="Proteomes" id="UP000177967"/>
    </source>
</evidence>
<sequence length="122" mass="13526">MKKTIIWTLVILAMVGGAVGVWWKVKAAQNGPNLDVFAQCLKDKGATMYGAYWCSHCQNQKKLFGSSFAHVSYVECTQDVKKCEEQKIKGYPTWIFADGSRNEGEISLEDLASKTGCTLPVK</sequence>
<evidence type="ECO:0000313" key="1">
    <source>
        <dbReference type="EMBL" id="OGY08784.1"/>
    </source>
</evidence>
<dbReference type="PANTHER" id="PTHR34573">
    <property type="entry name" value="VKC DOMAIN-CONTAINING PROTEIN"/>
    <property type="match status" value="1"/>
</dbReference>
<dbReference type="EMBL" id="MHBW01000020">
    <property type="protein sequence ID" value="OGY08784.1"/>
    <property type="molecule type" value="Genomic_DNA"/>
</dbReference>